<name>Q75EZ4_EREGS</name>
<dbReference type="GO" id="GO:0030148">
    <property type="term" value="P:sphingolipid biosynthetic process"/>
    <property type="evidence" value="ECO:0000318"/>
    <property type="project" value="GO_Central"/>
</dbReference>
<reference evidence="7" key="2">
    <citation type="journal article" date="2013" name="G3 (Bethesda)">
        <title>Genomes of Ashbya fungi isolated from insects reveal four mating-type loci, numerous translocations, lack of transposons, and distinct gene duplications.</title>
        <authorList>
            <person name="Dietrich F.S."/>
            <person name="Voegeli S."/>
            <person name="Kuo S."/>
            <person name="Philippsen P."/>
        </authorList>
    </citation>
    <scope>GENOME REANNOTATION</scope>
    <source>
        <strain evidence="7">ATCC 10895 / CBS 109.51 / FGSC 9923 / NRRL Y-1056</strain>
    </source>
</reference>
<comment type="subcellular location">
    <subcellularLocation>
        <location evidence="1">Membrane</location>
    </subcellularLocation>
</comment>
<keyword evidence="3" id="KW-1133">Transmembrane helix</keyword>
<dbReference type="InterPro" id="IPR050307">
    <property type="entry name" value="Sterol_Desaturase_Related"/>
</dbReference>
<dbReference type="GO" id="GO:0042284">
    <property type="term" value="F:sphingolipid delta-4 desaturase activity"/>
    <property type="evidence" value="ECO:0000318"/>
    <property type="project" value="GO_Central"/>
</dbReference>
<dbReference type="KEGG" id="ago:AGOS_AAL066W"/>
<evidence type="ECO:0000259" key="5">
    <source>
        <dbReference type="Pfam" id="PF04116"/>
    </source>
</evidence>
<gene>
    <name evidence="6" type="ORF">AGOS_AAL066W</name>
</gene>
<keyword evidence="7" id="KW-1185">Reference proteome</keyword>
<dbReference type="PANTHER" id="PTHR11863">
    <property type="entry name" value="STEROL DESATURASE"/>
    <property type="match status" value="1"/>
</dbReference>
<evidence type="ECO:0000256" key="3">
    <source>
        <dbReference type="ARBA" id="ARBA00022989"/>
    </source>
</evidence>
<evidence type="ECO:0000256" key="1">
    <source>
        <dbReference type="ARBA" id="ARBA00004370"/>
    </source>
</evidence>
<dbReference type="InParanoid" id="Q75EZ4"/>
<evidence type="ECO:0000256" key="2">
    <source>
        <dbReference type="ARBA" id="ARBA00022692"/>
    </source>
</evidence>
<dbReference type="GO" id="GO:0102772">
    <property type="term" value="F:sphingolipid C4-monooxygenase activity"/>
    <property type="evidence" value="ECO:0000318"/>
    <property type="project" value="GO_Central"/>
</dbReference>
<reference evidence="6 7" key="1">
    <citation type="journal article" date="2004" name="Science">
        <title>The Ashbya gossypii genome as a tool for mapping the ancient Saccharomyces cerevisiae genome.</title>
        <authorList>
            <person name="Dietrich F.S."/>
            <person name="Voegeli S."/>
            <person name="Brachat S."/>
            <person name="Lerch A."/>
            <person name="Gates K."/>
            <person name="Steiner S."/>
            <person name="Mohr C."/>
            <person name="Pohlmann R."/>
            <person name="Luedi P."/>
            <person name="Choi S."/>
            <person name="Wing R.A."/>
            <person name="Flavier A."/>
            <person name="Gaffney T.D."/>
            <person name="Philippsen P."/>
        </authorList>
    </citation>
    <scope>NUCLEOTIDE SEQUENCE [LARGE SCALE GENOMIC DNA]</scope>
    <source>
        <strain evidence="7">ATCC 10895 / CBS 109.51 / FGSC 9923 / NRRL Y-1056</strain>
    </source>
</reference>
<sequence length="338" mass="39425">MLNHTYSDIGVRLAPRFLPDVSFMDDVVAPLTAVKPRPTLVPGISDGHLSLLAPVLAYWVFSGLFHVMDTLRLAEKYRIHPSEEVASRNRAGRLDVLAQVVLQHIIQTLTGLVLVYYDGEPQTGMEQLAMWRWRQAAPGWVSNEAIYVAYHYGLSVAKLLVGFFLIDTWQFWLHYLMHMNKTLYRKFHAHHHRLYVPYAYGALYNNPVEAFVLDSCGTALAALVTRMTHREEMLLYTFATMKTVDDHCGYALPWDPFQWLFPNNAVYHDIHHQNFGIKSNFAQPFFTIWDSFCRTKFPQFEEYEKKQRRVTVDRYKQFLAERQMEREAKLTLLSKKLS</sequence>
<dbReference type="InterPro" id="IPR006694">
    <property type="entry name" value="Fatty_acid_hydroxylase"/>
</dbReference>
<dbReference type="RefSeq" id="NP_982476.1">
    <property type="nucleotide sequence ID" value="NM_207829.1"/>
</dbReference>
<proteinExistence type="predicted"/>
<protein>
    <submittedName>
        <fullName evidence="6">AAL066Wp</fullName>
    </submittedName>
</protein>
<dbReference type="STRING" id="284811.Q75EZ4"/>
<dbReference type="FunCoup" id="Q75EZ4">
    <property type="interactions" value="106"/>
</dbReference>
<dbReference type="eggNOG" id="KOG0874">
    <property type="taxonomic scope" value="Eukaryota"/>
</dbReference>
<accession>Q75EZ4</accession>
<dbReference type="OMA" id="FFIFWDR"/>
<dbReference type="EMBL" id="AE016814">
    <property type="protein sequence ID" value="AAS50300.1"/>
    <property type="molecule type" value="Genomic_DNA"/>
</dbReference>
<dbReference type="OrthoDB" id="408954at2759"/>
<evidence type="ECO:0000313" key="6">
    <source>
        <dbReference type="EMBL" id="AAS50300.1"/>
    </source>
</evidence>
<evidence type="ECO:0000313" key="7">
    <source>
        <dbReference type="Proteomes" id="UP000000591"/>
    </source>
</evidence>
<keyword evidence="4" id="KW-0472">Membrane</keyword>
<dbReference type="Pfam" id="PF04116">
    <property type="entry name" value="FA_hydroxylase"/>
    <property type="match status" value="1"/>
</dbReference>
<organism evidence="6 7">
    <name type="scientific">Eremothecium gossypii (strain ATCC 10895 / CBS 109.51 / FGSC 9923 / NRRL Y-1056)</name>
    <name type="common">Yeast</name>
    <name type="synonym">Ashbya gossypii</name>
    <dbReference type="NCBI Taxonomy" id="284811"/>
    <lineage>
        <taxon>Eukaryota</taxon>
        <taxon>Fungi</taxon>
        <taxon>Dikarya</taxon>
        <taxon>Ascomycota</taxon>
        <taxon>Saccharomycotina</taxon>
        <taxon>Saccharomycetes</taxon>
        <taxon>Saccharomycetales</taxon>
        <taxon>Saccharomycetaceae</taxon>
        <taxon>Eremothecium</taxon>
    </lineage>
</organism>
<dbReference type="GO" id="GO:0005789">
    <property type="term" value="C:endoplasmic reticulum membrane"/>
    <property type="evidence" value="ECO:0000318"/>
    <property type="project" value="GO_Central"/>
</dbReference>
<feature type="domain" description="Fatty acid hydroxylase" evidence="5">
    <location>
        <begin position="160"/>
        <end position="295"/>
    </location>
</feature>
<evidence type="ECO:0000256" key="4">
    <source>
        <dbReference type="ARBA" id="ARBA00023136"/>
    </source>
</evidence>
<dbReference type="Proteomes" id="UP000000591">
    <property type="component" value="Chromosome I"/>
</dbReference>
<dbReference type="GO" id="GO:0051999">
    <property type="term" value="P:mannosyl-inositol phosphorylceramide biosynthetic process"/>
    <property type="evidence" value="ECO:0007669"/>
    <property type="project" value="EnsemblFungi"/>
</dbReference>
<keyword evidence="2" id="KW-0812">Transmembrane</keyword>
<dbReference type="GeneID" id="4618712"/>
<dbReference type="HOGENOM" id="CLU_043293_1_1_1"/>
<dbReference type="AlphaFoldDB" id="Q75EZ4"/>
<dbReference type="GO" id="GO:0005506">
    <property type="term" value="F:iron ion binding"/>
    <property type="evidence" value="ECO:0007669"/>
    <property type="project" value="InterPro"/>
</dbReference>